<sequence length="112" mass="12782">MKLNHLNLTVDDVKASSEFLEKYFDLQVRNTRGNSFAVLIDDSGLVLTLMKGSQVTYPNTFHIGFIQESEERVNEINQRLKDDGFEVELPQRSHAWTFYVKAPGGFTVEVLS</sequence>
<proteinExistence type="predicted"/>
<dbReference type="Gene3D" id="3.10.180.10">
    <property type="entry name" value="2,3-Dihydroxybiphenyl 1,2-Dioxygenase, domain 1"/>
    <property type="match status" value="1"/>
</dbReference>
<dbReference type="Pfam" id="PF00903">
    <property type="entry name" value="Glyoxalase"/>
    <property type="match status" value="1"/>
</dbReference>
<dbReference type="EMBL" id="JAGGKV010000001">
    <property type="protein sequence ID" value="MBP1960876.1"/>
    <property type="molecule type" value="Genomic_DNA"/>
</dbReference>
<protein>
    <submittedName>
        <fullName evidence="2">Catechol 2,3-dioxygenase-like lactoylglutathione lyase family enzyme</fullName>
    </submittedName>
</protein>
<dbReference type="InterPro" id="IPR037523">
    <property type="entry name" value="VOC_core"/>
</dbReference>
<dbReference type="CDD" id="cd06587">
    <property type="entry name" value="VOC"/>
    <property type="match status" value="1"/>
</dbReference>
<dbReference type="PANTHER" id="PTHR36113">
    <property type="entry name" value="LYASE, PUTATIVE-RELATED-RELATED"/>
    <property type="match status" value="1"/>
</dbReference>
<organism evidence="2 3">
    <name type="scientific">Paenibacillus aceris</name>
    <dbReference type="NCBI Taxonomy" id="869555"/>
    <lineage>
        <taxon>Bacteria</taxon>
        <taxon>Bacillati</taxon>
        <taxon>Bacillota</taxon>
        <taxon>Bacilli</taxon>
        <taxon>Bacillales</taxon>
        <taxon>Paenibacillaceae</taxon>
        <taxon>Paenibacillus</taxon>
    </lineage>
</organism>
<reference evidence="2 3" key="1">
    <citation type="submission" date="2021-03" db="EMBL/GenBank/DDBJ databases">
        <title>Genomic Encyclopedia of Type Strains, Phase IV (KMG-IV): sequencing the most valuable type-strain genomes for metagenomic binning, comparative biology and taxonomic classification.</title>
        <authorList>
            <person name="Goeker M."/>
        </authorList>
    </citation>
    <scope>NUCLEOTIDE SEQUENCE [LARGE SCALE GENOMIC DNA]</scope>
    <source>
        <strain evidence="2 3">DSM 24950</strain>
    </source>
</reference>
<evidence type="ECO:0000313" key="2">
    <source>
        <dbReference type="EMBL" id="MBP1960876.1"/>
    </source>
</evidence>
<dbReference type="PROSITE" id="PS51819">
    <property type="entry name" value="VOC"/>
    <property type="match status" value="1"/>
</dbReference>
<gene>
    <name evidence="2" type="ORF">J2Z65_000070</name>
</gene>
<dbReference type="InterPro" id="IPR029068">
    <property type="entry name" value="Glyas_Bleomycin-R_OHBP_Dase"/>
</dbReference>
<dbReference type="PANTHER" id="PTHR36113:SF3">
    <property type="entry name" value="SLL5075 PROTEIN"/>
    <property type="match status" value="1"/>
</dbReference>
<evidence type="ECO:0000313" key="3">
    <source>
        <dbReference type="Proteomes" id="UP001519344"/>
    </source>
</evidence>
<accession>A0ABS4HRH5</accession>
<comment type="caution">
    <text evidence="2">The sequence shown here is derived from an EMBL/GenBank/DDBJ whole genome shotgun (WGS) entry which is preliminary data.</text>
</comment>
<dbReference type="SUPFAM" id="SSF54593">
    <property type="entry name" value="Glyoxalase/Bleomycin resistance protein/Dihydroxybiphenyl dioxygenase"/>
    <property type="match status" value="1"/>
</dbReference>
<dbReference type="Proteomes" id="UP001519344">
    <property type="component" value="Unassembled WGS sequence"/>
</dbReference>
<name>A0ABS4HRH5_9BACL</name>
<dbReference type="InterPro" id="IPR051332">
    <property type="entry name" value="Fosfomycin_Res_Enzymes"/>
</dbReference>
<dbReference type="RefSeq" id="WP_167056720.1">
    <property type="nucleotide sequence ID" value="NZ_JAAOZR010000013.1"/>
</dbReference>
<keyword evidence="3" id="KW-1185">Reference proteome</keyword>
<feature type="domain" description="VOC" evidence="1">
    <location>
        <begin position="2"/>
        <end position="112"/>
    </location>
</feature>
<dbReference type="InterPro" id="IPR004360">
    <property type="entry name" value="Glyas_Fos-R_dOase_dom"/>
</dbReference>
<evidence type="ECO:0000259" key="1">
    <source>
        <dbReference type="PROSITE" id="PS51819"/>
    </source>
</evidence>